<name>A0ABN9UU12_9DINO</name>
<keyword evidence="2" id="KW-1185">Reference proteome</keyword>
<sequence length="125" mass="13669">MDSQVLVELFNMIVPCSNPVTEPIVSRVHGALATLYGDVFDYKGKHLASHDWRPREFNRADDALRSAAIRARTNIHFDWGPDLSTDLLGIPAAQIYSDGGLQGDSGTAAWVAFAVHPRGRVPPES</sequence>
<evidence type="ECO:0000313" key="1">
    <source>
        <dbReference type="EMBL" id="CAK0863582.1"/>
    </source>
</evidence>
<reference evidence="1" key="1">
    <citation type="submission" date="2023-10" db="EMBL/GenBank/DDBJ databases">
        <authorList>
            <person name="Chen Y."/>
            <person name="Shah S."/>
            <person name="Dougan E. K."/>
            <person name="Thang M."/>
            <person name="Chan C."/>
        </authorList>
    </citation>
    <scope>NUCLEOTIDE SEQUENCE [LARGE SCALE GENOMIC DNA]</scope>
</reference>
<evidence type="ECO:0000313" key="2">
    <source>
        <dbReference type="Proteomes" id="UP001189429"/>
    </source>
</evidence>
<gene>
    <name evidence="1" type="ORF">PCOR1329_LOCUS51686</name>
</gene>
<dbReference type="Proteomes" id="UP001189429">
    <property type="component" value="Unassembled WGS sequence"/>
</dbReference>
<dbReference type="EMBL" id="CAUYUJ010016278">
    <property type="protein sequence ID" value="CAK0863582.1"/>
    <property type="molecule type" value="Genomic_DNA"/>
</dbReference>
<organism evidence="1 2">
    <name type="scientific">Prorocentrum cordatum</name>
    <dbReference type="NCBI Taxonomy" id="2364126"/>
    <lineage>
        <taxon>Eukaryota</taxon>
        <taxon>Sar</taxon>
        <taxon>Alveolata</taxon>
        <taxon>Dinophyceae</taxon>
        <taxon>Prorocentrales</taxon>
        <taxon>Prorocentraceae</taxon>
        <taxon>Prorocentrum</taxon>
    </lineage>
</organism>
<protein>
    <submittedName>
        <fullName evidence="1">Uncharacterized protein</fullName>
    </submittedName>
</protein>
<proteinExistence type="predicted"/>
<comment type="caution">
    <text evidence="1">The sequence shown here is derived from an EMBL/GenBank/DDBJ whole genome shotgun (WGS) entry which is preliminary data.</text>
</comment>
<accession>A0ABN9UU12</accession>